<evidence type="ECO:0000313" key="1">
    <source>
        <dbReference type="EMBL" id="GAA49510.1"/>
    </source>
</evidence>
<proteinExistence type="predicted"/>
<sequence length="459" mass="51453">MLFRLKGLAVRIVDLIRRVKLVSHPLKTPTQAIRRETDKKNVIDMDYQPHLEAPTTVRSVGHGIQGVVFDAVGATTMSDNLRSLQNLDIKGARMTGSRGLKIDSEMPEDIIAGRSVDDGMRYSQGPLILQQLTSQIVSCSFSPAIACRLYLFSSVQKNVPAGDRTRSSSDGGDLCGCGRCVSCGFSNANFCVRSFQNKRVPSPHPCELQCCRLPEIRRHIWWKRRDPVQFRDSRMVGLLNITRYYQRTTKTIKVSANITQVTMLRIQPALIPPESFGPGNGCALWPFRMKIRYVAERRVAILNVWNCDICGRGNKFSVGGKGLGNPSVNARKYIASIVHRTTNDAEVCPFLTKASRHAEEHVQDGIIHVECQCHENWSNRIGACCVDRFWYYASLEDTVRPLQYSTTYVVLSKIKVSTFGTIVKETGTQDAETIETAEEKIAMHFALPPVLFIHLVHLV</sequence>
<gene>
    <name evidence="1" type="ORF">CLF_103169</name>
</gene>
<reference key="2">
    <citation type="submission" date="2011-10" db="EMBL/GenBank/DDBJ databases">
        <title>The genome and transcriptome sequence of Clonorchis sinensis provide insights into the carcinogenic liver fluke.</title>
        <authorList>
            <person name="Wang X."/>
            <person name="Huang Y."/>
            <person name="Chen W."/>
            <person name="Liu H."/>
            <person name="Guo L."/>
            <person name="Chen Y."/>
            <person name="Luo F."/>
            <person name="Zhou W."/>
            <person name="Sun J."/>
            <person name="Mao Q."/>
            <person name="Liang P."/>
            <person name="Zhou C."/>
            <person name="Tian Y."/>
            <person name="Men J."/>
            <person name="Lv X."/>
            <person name="Huang L."/>
            <person name="Zhou J."/>
            <person name="Hu Y."/>
            <person name="Li R."/>
            <person name="Zhang F."/>
            <person name="Lei H."/>
            <person name="Li X."/>
            <person name="Hu X."/>
            <person name="Liang C."/>
            <person name="Xu J."/>
            <person name="Wu Z."/>
            <person name="Yu X."/>
        </authorList>
    </citation>
    <scope>NUCLEOTIDE SEQUENCE</scope>
    <source>
        <strain>Henan</strain>
    </source>
</reference>
<feature type="non-terminal residue" evidence="1">
    <location>
        <position position="459"/>
    </location>
</feature>
<organism evidence="1 2">
    <name type="scientific">Clonorchis sinensis</name>
    <name type="common">Chinese liver fluke</name>
    <dbReference type="NCBI Taxonomy" id="79923"/>
    <lineage>
        <taxon>Eukaryota</taxon>
        <taxon>Metazoa</taxon>
        <taxon>Spiralia</taxon>
        <taxon>Lophotrochozoa</taxon>
        <taxon>Platyhelminthes</taxon>
        <taxon>Trematoda</taxon>
        <taxon>Digenea</taxon>
        <taxon>Opisthorchiida</taxon>
        <taxon>Opisthorchiata</taxon>
        <taxon>Opisthorchiidae</taxon>
        <taxon>Clonorchis</taxon>
    </lineage>
</organism>
<protein>
    <submittedName>
        <fullName evidence="1">Uncharacterized protein</fullName>
    </submittedName>
</protein>
<dbReference type="EMBL" id="DF142964">
    <property type="protein sequence ID" value="GAA49510.1"/>
    <property type="molecule type" value="Genomic_DNA"/>
</dbReference>
<reference evidence="1" key="1">
    <citation type="journal article" date="2011" name="Genome Biol.">
        <title>The draft genome of the carcinogenic human liver fluke Clonorchis sinensis.</title>
        <authorList>
            <person name="Wang X."/>
            <person name="Chen W."/>
            <person name="Huang Y."/>
            <person name="Sun J."/>
            <person name="Men J."/>
            <person name="Liu H."/>
            <person name="Luo F."/>
            <person name="Guo L."/>
            <person name="Lv X."/>
            <person name="Deng C."/>
            <person name="Zhou C."/>
            <person name="Fan Y."/>
            <person name="Li X."/>
            <person name="Huang L."/>
            <person name="Hu Y."/>
            <person name="Liang C."/>
            <person name="Hu X."/>
            <person name="Xu J."/>
            <person name="Yu X."/>
        </authorList>
    </citation>
    <scope>NUCLEOTIDE SEQUENCE [LARGE SCALE GENOMIC DNA]</scope>
    <source>
        <strain evidence="1">Henan</strain>
    </source>
</reference>
<keyword evidence="2" id="KW-1185">Reference proteome</keyword>
<dbReference type="Proteomes" id="UP000008909">
    <property type="component" value="Unassembled WGS sequence"/>
</dbReference>
<dbReference type="AlphaFoldDB" id="G7Y975"/>
<evidence type="ECO:0000313" key="2">
    <source>
        <dbReference type="Proteomes" id="UP000008909"/>
    </source>
</evidence>
<accession>G7Y975</accession>
<name>G7Y975_CLOSI</name>